<dbReference type="InterPro" id="IPR036291">
    <property type="entry name" value="NAD(P)-bd_dom_sf"/>
</dbReference>
<dbReference type="GO" id="GO:0080019">
    <property type="term" value="F:alcohol-forming very long-chain fatty acyl-CoA reductase activity"/>
    <property type="evidence" value="ECO:0007669"/>
    <property type="project" value="InterPro"/>
</dbReference>
<dbReference type="SUPFAM" id="SSF51735">
    <property type="entry name" value="NAD(P)-binding Rossmann-fold domains"/>
    <property type="match status" value="1"/>
</dbReference>
<dbReference type="InterPro" id="IPR026055">
    <property type="entry name" value="FAR"/>
</dbReference>
<evidence type="ECO:0000313" key="2">
    <source>
        <dbReference type="EMBL" id="QAS51887.1"/>
    </source>
</evidence>
<dbReference type="GO" id="GO:0035336">
    <property type="term" value="P:long-chain fatty-acyl-CoA metabolic process"/>
    <property type="evidence" value="ECO:0007669"/>
    <property type="project" value="TreeGrafter"/>
</dbReference>
<protein>
    <submittedName>
        <fullName evidence="2">Short-chain dehydrogenase</fullName>
    </submittedName>
</protein>
<dbReference type="Pfam" id="PF07993">
    <property type="entry name" value="NAD_binding_4"/>
    <property type="match status" value="1"/>
</dbReference>
<dbReference type="OrthoDB" id="9807212at2"/>
<dbReference type="PANTHER" id="PTHR11011:SF116">
    <property type="entry name" value="FATTY ACYL-COA REDUCTASE CG5065-RELATED"/>
    <property type="match status" value="1"/>
</dbReference>
<name>A0A410MAZ7_9BACI</name>
<dbReference type="AlphaFoldDB" id="A0A410MAZ7"/>
<dbReference type="InterPro" id="IPR013120">
    <property type="entry name" value="FAR_NAD-bd"/>
</dbReference>
<dbReference type="KEGG" id="hli:HLI_06460"/>
<evidence type="ECO:0000259" key="1">
    <source>
        <dbReference type="Pfam" id="PF07993"/>
    </source>
</evidence>
<proteinExistence type="predicted"/>
<accession>A0A410MAZ7</accession>
<evidence type="ECO:0000313" key="3">
    <source>
        <dbReference type="Proteomes" id="UP000287756"/>
    </source>
</evidence>
<dbReference type="PANTHER" id="PTHR11011">
    <property type="entry name" value="MALE STERILITY PROTEIN 2-RELATED"/>
    <property type="match status" value="1"/>
</dbReference>
<dbReference type="Proteomes" id="UP000287756">
    <property type="component" value="Chromosome"/>
</dbReference>
<organism evidence="2 3">
    <name type="scientific">Halobacillus litoralis</name>
    <dbReference type="NCBI Taxonomy" id="45668"/>
    <lineage>
        <taxon>Bacteria</taxon>
        <taxon>Bacillati</taxon>
        <taxon>Bacillota</taxon>
        <taxon>Bacilli</taxon>
        <taxon>Bacillales</taxon>
        <taxon>Bacillaceae</taxon>
        <taxon>Halobacillus</taxon>
    </lineage>
</organism>
<dbReference type="RefSeq" id="WP_128524006.1">
    <property type="nucleotide sequence ID" value="NZ_CANLVY010000002.1"/>
</dbReference>
<reference evidence="2 3" key="1">
    <citation type="submission" date="2018-01" db="EMBL/GenBank/DDBJ databases">
        <title>The whole genome sequencing and assembly of Halobacillus litoralis ERB031 strain.</title>
        <authorList>
            <person name="Lee S.-J."/>
            <person name="Park M.-K."/>
            <person name="Kim J.-Y."/>
            <person name="Lee Y.-J."/>
            <person name="Yi H."/>
            <person name="Bahn Y.-S."/>
            <person name="Kim J.F."/>
            <person name="Lee D.-W."/>
        </authorList>
    </citation>
    <scope>NUCLEOTIDE SEQUENCE [LARGE SCALE GENOMIC DNA]</scope>
    <source>
        <strain evidence="2 3">ERB 031</strain>
    </source>
</reference>
<dbReference type="Gene3D" id="3.40.50.720">
    <property type="entry name" value="NAD(P)-binding Rossmann-like Domain"/>
    <property type="match status" value="1"/>
</dbReference>
<dbReference type="EMBL" id="CP026118">
    <property type="protein sequence ID" value="QAS51887.1"/>
    <property type="molecule type" value="Genomic_DNA"/>
</dbReference>
<feature type="domain" description="Thioester reductase (TE)" evidence="1">
    <location>
        <begin position="5"/>
        <end position="240"/>
    </location>
</feature>
<sequence>MNILLTGVTGFVGKRLTMRLLQEGHAVYAIVRNEEKANHLIDSVPKHIREKLYLFMGDIGEPRAGLDDEKVLELKGKIDTVYHMAAYLSFNDGEKERTYHVNVEGTRHLLELAKEIEVDNFSHVSTAYTLGNQVHATEELHSMEQSFVNEYEKSKCQAEHLVYTYRDRFNVNIYRPSIIVGDSKTGEAETTFALYGVMRSFEILQKRMERQKDTPLKKVKFLCNSDTAQNLVPVDYVVDVLVLGLNHAKRNEIYHITNSHPPTNQMVFDTLKNNLRFNQVELVPTSFEGELTEQEAKFNQPMKVFHQYLNRTLTFDDSNTQQLLKESNKLPLDFNEEVLDTIISGR</sequence>
<gene>
    <name evidence="2" type="ORF">HLI_06460</name>
</gene>